<proteinExistence type="predicted"/>
<dbReference type="EMBL" id="VXRY01000109">
    <property type="protein sequence ID" value="MXY33036.1"/>
    <property type="molecule type" value="Genomic_DNA"/>
</dbReference>
<gene>
    <name evidence="1" type="ORF">F4Y60_02900</name>
</gene>
<organism evidence="1">
    <name type="scientific">Boseongicola sp. SB0664_bin_43</name>
    <dbReference type="NCBI Taxonomy" id="2604844"/>
    <lineage>
        <taxon>Bacteria</taxon>
        <taxon>Pseudomonadati</taxon>
        <taxon>Pseudomonadota</taxon>
        <taxon>Alphaproteobacteria</taxon>
        <taxon>Rhodobacterales</taxon>
        <taxon>Paracoccaceae</taxon>
        <taxon>Boseongicola</taxon>
    </lineage>
</organism>
<reference evidence="1" key="1">
    <citation type="submission" date="2019-09" db="EMBL/GenBank/DDBJ databases">
        <title>Characterisation of the sponge microbiome using genome-centric metagenomics.</title>
        <authorList>
            <person name="Engelberts J.P."/>
            <person name="Robbins S.J."/>
            <person name="De Goeij J.M."/>
            <person name="Aranda M."/>
            <person name="Bell S.C."/>
            <person name="Webster N.S."/>
        </authorList>
    </citation>
    <scope>NUCLEOTIDE SEQUENCE</scope>
    <source>
        <strain evidence="1">SB0664_bin_43</strain>
    </source>
</reference>
<accession>A0A6B0Y1U3</accession>
<comment type="caution">
    <text evidence="1">The sequence shown here is derived from an EMBL/GenBank/DDBJ whole genome shotgun (WGS) entry which is preliminary data.</text>
</comment>
<name>A0A6B0Y1U3_9RHOB</name>
<protein>
    <submittedName>
        <fullName evidence="1">Uncharacterized protein</fullName>
    </submittedName>
</protein>
<evidence type="ECO:0000313" key="1">
    <source>
        <dbReference type="EMBL" id="MXY33036.1"/>
    </source>
</evidence>
<dbReference type="AlphaFoldDB" id="A0A6B0Y1U3"/>
<sequence>MAAPTGACLHVPPGIEHACAVAVGREAAQVPRFDRPSGIERCLAELDQMNDAEFEDGVTTSELHDKHGVVNAGRAPERPGIDC</sequence>